<dbReference type="CDD" id="cd04301">
    <property type="entry name" value="NAT_SF"/>
    <property type="match status" value="2"/>
</dbReference>
<protein>
    <submittedName>
        <fullName evidence="5">GNAT family N-acetyltransferase</fullName>
    </submittedName>
</protein>
<dbReference type="PANTHER" id="PTHR43877">
    <property type="entry name" value="AMINOALKYLPHOSPHONATE N-ACETYLTRANSFERASE-RELATED-RELATED"/>
    <property type="match status" value="1"/>
</dbReference>
<evidence type="ECO:0000313" key="6">
    <source>
        <dbReference type="Proteomes" id="UP000320857"/>
    </source>
</evidence>
<gene>
    <name evidence="5" type="ORF">FNX44_012995</name>
    <name evidence="4" type="ORF">H3147_16935</name>
</gene>
<dbReference type="InterPro" id="IPR050832">
    <property type="entry name" value="Bact_Acetyltransf"/>
</dbReference>
<evidence type="ECO:0000313" key="5">
    <source>
        <dbReference type="EMBL" id="MQS02770.1"/>
    </source>
</evidence>
<dbReference type="RefSeq" id="WP_143648221.1">
    <property type="nucleotide sequence ID" value="NZ_JABJXA010000101.1"/>
</dbReference>
<dbReference type="EMBL" id="VJYK02000113">
    <property type="protein sequence ID" value="MQS02770.1"/>
    <property type="molecule type" value="Genomic_DNA"/>
</dbReference>
<comment type="caution">
    <text evidence="5">The sequence shown here is derived from an EMBL/GenBank/DDBJ whole genome shotgun (WGS) entry which is preliminary data.</text>
</comment>
<dbReference type="GO" id="GO:0016747">
    <property type="term" value="F:acyltransferase activity, transferring groups other than amino-acyl groups"/>
    <property type="evidence" value="ECO:0007669"/>
    <property type="project" value="InterPro"/>
</dbReference>
<feature type="domain" description="N-acetyltransferase" evidence="3">
    <location>
        <begin position="126"/>
        <end position="277"/>
    </location>
</feature>
<reference evidence="4" key="3">
    <citation type="journal article" name="Syst. Appl. Microbiol.">
        <title>Streptomyces alkaliterrae sp. nov., isolated from an alkaline soil, and emended descriptions of Streptomyces alkaliphilus, Streptomyces calidiresistens and Streptomyces durbertensis.</title>
        <authorList>
            <person name="Swiecimska M."/>
            <person name="Golinska P."/>
            <person name="Nouioui I."/>
            <person name="Wypij M."/>
            <person name="Rai M."/>
            <person name="Sangal V."/>
            <person name="Goodfellow M."/>
        </authorList>
    </citation>
    <scope>NUCLEOTIDE SEQUENCE</scope>
    <source>
        <strain evidence="4">OF8</strain>
    </source>
</reference>
<dbReference type="Proteomes" id="UP000320857">
    <property type="component" value="Unassembled WGS sequence"/>
</dbReference>
<dbReference type="Proteomes" id="UP000517765">
    <property type="component" value="Unassembled WGS sequence"/>
</dbReference>
<reference evidence="7" key="2">
    <citation type="submission" date="2020-05" db="EMBL/GenBank/DDBJ databases">
        <title>Classification of alakaliphilic streptomycetes isolated from an alkaline soil next to Lonar Crater, India and a proposal for the recognition of Streptomyces alkaliterrae sp. nov.</title>
        <authorList>
            <person name="Golinska P."/>
        </authorList>
    </citation>
    <scope>NUCLEOTIDE SEQUENCE [LARGE SCALE GENOMIC DNA]</scope>
    <source>
        <strain evidence="7">OF8</strain>
    </source>
</reference>
<dbReference type="AlphaFoldDB" id="A0A5P0YSA6"/>
<proteinExistence type="predicted"/>
<reference evidence="5 6" key="1">
    <citation type="submission" date="2019-10" db="EMBL/GenBank/DDBJ databases">
        <title>Streptomyces sp. nov., a novel actinobacterium isolated from alkaline environment.</title>
        <authorList>
            <person name="Golinska P."/>
        </authorList>
    </citation>
    <scope>NUCLEOTIDE SEQUENCE [LARGE SCALE GENOMIC DNA]</scope>
    <source>
        <strain evidence="5 6">OF1</strain>
    </source>
</reference>
<evidence type="ECO:0000256" key="2">
    <source>
        <dbReference type="ARBA" id="ARBA00023315"/>
    </source>
</evidence>
<keyword evidence="1 5" id="KW-0808">Transferase</keyword>
<dbReference type="OrthoDB" id="3381976at2"/>
<dbReference type="Gene3D" id="3.40.630.30">
    <property type="match status" value="2"/>
</dbReference>
<keyword evidence="6" id="KW-1185">Reference proteome</keyword>
<dbReference type="InterPro" id="IPR000182">
    <property type="entry name" value="GNAT_dom"/>
</dbReference>
<dbReference type="Pfam" id="PF00583">
    <property type="entry name" value="Acetyltransf_1"/>
    <property type="match status" value="2"/>
</dbReference>
<dbReference type="InterPro" id="IPR016181">
    <property type="entry name" value="Acyl_CoA_acyltransferase"/>
</dbReference>
<dbReference type="EMBL" id="JABJXA010000101">
    <property type="protein sequence ID" value="MBB1260507.1"/>
    <property type="molecule type" value="Genomic_DNA"/>
</dbReference>
<feature type="domain" description="N-acetyltransferase" evidence="3">
    <location>
        <begin position="1"/>
        <end position="125"/>
    </location>
</feature>
<evidence type="ECO:0000313" key="4">
    <source>
        <dbReference type="EMBL" id="MBB1260507.1"/>
    </source>
</evidence>
<evidence type="ECO:0000256" key="1">
    <source>
        <dbReference type="ARBA" id="ARBA00022679"/>
    </source>
</evidence>
<organism evidence="5 6">
    <name type="scientific">Streptomyces alkaliterrae</name>
    <dbReference type="NCBI Taxonomy" id="2213162"/>
    <lineage>
        <taxon>Bacteria</taxon>
        <taxon>Bacillati</taxon>
        <taxon>Actinomycetota</taxon>
        <taxon>Actinomycetes</taxon>
        <taxon>Kitasatosporales</taxon>
        <taxon>Streptomycetaceae</taxon>
        <taxon>Streptomyces</taxon>
    </lineage>
</organism>
<name>A0A5P0YSA6_9ACTN</name>
<keyword evidence="2" id="KW-0012">Acyltransferase</keyword>
<dbReference type="SUPFAM" id="SSF55729">
    <property type="entry name" value="Acyl-CoA N-acyltransferases (Nat)"/>
    <property type="match status" value="2"/>
</dbReference>
<evidence type="ECO:0000313" key="7">
    <source>
        <dbReference type="Proteomes" id="UP000517765"/>
    </source>
</evidence>
<dbReference type="PROSITE" id="PS51186">
    <property type="entry name" value="GNAT"/>
    <property type="match status" value="2"/>
</dbReference>
<sequence>MTTTLRPSAPERRFADGSRSRTYDICVNSRPVGGVRLRTEVEPGAPPVGRIDRLEVAPADRRRGRATVAALAAEEILRSWGCSRIWLAVPATAEAAINLAAALGYRQTVAHLDKHLTTVPELPSDATHRPLTGEELEQWRTATADRFVTECLAEGMDRQFAEARSRHDLADLPPSGDRAANRVLWALEHRGERVGTLWLSPGRPGLEDGFVHSVAVDEPHRGQGHGRTLMLLAERECLAGGTDRLALNVFRSNTVARRLYDSLGYRATVLHHGKRLL</sequence>
<evidence type="ECO:0000259" key="3">
    <source>
        <dbReference type="PROSITE" id="PS51186"/>
    </source>
</evidence>
<accession>A0A5P0YSA6</accession>